<proteinExistence type="predicted"/>
<keyword evidence="3" id="KW-1185">Reference proteome</keyword>
<organism evidence="2 3">
    <name type="scientific">Acinetobacter gyllenbergii CIP 110306 = MTCC 11365</name>
    <dbReference type="NCBI Taxonomy" id="1217657"/>
    <lineage>
        <taxon>Bacteria</taxon>
        <taxon>Pseudomonadati</taxon>
        <taxon>Pseudomonadota</taxon>
        <taxon>Gammaproteobacteria</taxon>
        <taxon>Moraxellales</taxon>
        <taxon>Moraxellaceae</taxon>
        <taxon>Acinetobacter</taxon>
    </lineage>
</organism>
<dbReference type="Pfam" id="PF01419">
    <property type="entry name" value="Jacalin"/>
    <property type="match status" value="1"/>
</dbReference>
<feature type="domain" description="Jacalin-type lectin" evidence="1">
    <location>
        <begin position="353"/>
        <end position="497"/>
    </location>
</feature>
<dbReference type="InterPro" id="IPR001229">
    <property type="entry name" value="Jacalin-like_lectin_dom"/>
</dbReference>
<comment type="caution">
    <text evidence="2">The sequence shown here is derived from an EMBL/GenBank/DDBJ whole genome shotgun (WGS) entry which is preliminary data.</text>
</comment>
<evidence type="ECO:0000259" key="1">
    <source>
        <dbReference type="PROSITE" id="PS51752"/>
    </source>
</evidence>
<dbReference type="PROSITE" id="PS51752">
    <property type="entry name" value="JACALIN_LECTIN"/>
    <property type="match status" value="1"/>
</dbReference>
<accession>A0A829HJK4</accession>
<dbReference type="EMBL" id="ATGG01000011">
    <property type="protein sequence ID" value="EPF88123.1"/>
    <property type="molecule type" value="Genomic_DNA"/>
</dbReference>
<dbReference type="InterPro" id="IPR036404">
    <property type="entry name" value="Jacalin-like_lectin_dom_sf"/>
</dbReference>
<protein>
    <recommendedName>
        <fullName evidence="1">Jacalin-type lectin domain-containing protein</fullName>
    </recommendedName>
</protein>
<dbReference type="SUPFAM" id="SSF51101">
    <property type="entry name" value="Mannose-binding lectins"/>
    <property type="match status" value="1"/>
</dbReference>
<gene>
    <name evidence="2" type="ORF">F957_01410</name>
</gene>
<dbReference type="AlphaFoldDB" id="A0A829HJK4"/>
<dbReference type="Gene3D" id="2.100.10.30">
    <property type="entry name" value="Jacalin-like lectin domain"/>
    <property type="match status" value="1"/>
</dbReference>
<reference evidence="2 3" key="1">
    <citation type="submission" date="2013-06" db="EMBL/GenBank/DDBJ databases">
        <title>The Genome Sequence of Acinetobacter gyllenbergii CIP 110306.</title>
        <authorList>
            <consortium name="The Broad Institute Genome Sequencing Platform"/>
            <consortium name="The Broad Institute Genome Sequencing Center for Infectious Disease"/>
            <person name="Cerqueira G."/>
            <person name="Feldgarden M."/>
            <person name="Courvalin P."/>
            <person name="Perichon B."/>
            <person name="Grillot-Courvalin C."/>
            <person name="Clermont D."/>
            <person name="Rocha E."/>
            <person name="Yoon E.-J."/>
            <person name="Nemec A."/>
            <person name="Young S.K."/>
            <person name="Zeng Q."/>
            <person name="Gargeya S."/>
            <person name="Fitzgerald M."/>
            <person name="Abouelleil A."/>
            <person name="Alvarado L."/>
            <person name="Berlin A.M."/>
            <person name="Chapman S.B."/>
            <person name="Dewar J."/>
            <person name="Goldberg J."/>
            <person name="Griggs A."/>
            <person name="Gujja S."/>
            <person name="Hansen M."/>
            <person name="Howarth C."/>
            <person name="Imamovic A."/>
            <person name="Larimer J."/>
            <person name="McCowan C."/>
            <person name="Murphy C."/>
            <person name="Pearson M."/>
            <person name="Priest M."/>
            <person name="Roberts A."/>
            <person name="Saif S."/>
            <person name="Shea T."/>
            <person name="Sykes S."/>
            <person name="Wortman J."/>
            <person name="Nusbaum C."/>
            <person name="Birren B."/>
        </authorList>
    </citation>
    <scope>NUCLEOTIDE SEQUENCE [LARGE SCALE GENOMIC DNA]</scope>
    <source>
        <strain evidence="2 3">CIP 110306</strain>
    </source>
</reference>
<sequence length="504" mass="55221">MNSKQDLDLSSLSTASAMFQGYNNVTAQALNTAIEGSITKNSGVSELQYKVTKSLQEIYQSLNISSSISAGYAGFSGEAKVNLVNQLNLTKESLCIVIKASDKQDIYRTNNVSIKSGIKLPTTEKEVNDFVRAYGDSYISELATGAEYYAVYAFICETKEQRFALETQFSASGISLSGGSLSLDFKSQIEKVSKSSSSTVTFQQIVSGLKNPNLPDQNNIIKYALDFFDKEIDNPAIISYTSTSYDHVPNFPADVLNQVRKNVNYFTDPTGNFTKKGIDVDNLKNQCENLNLIYNFYKFNGDKKLLDVLELVKSDLTKLKIQQSDYSFNPNQVFILPELPSLNEGKPVLQFRFINSDLHGGSGGAVFNDVNQTSYFQKRTRLVNLKLRSGTYVDRIASTFENSDPTNSIYVLEHGGNGGNQSFDLQLTPGISLKSITGRSGAKVDQLSFEATNGQKISGGGNGGNPFSFLIPEGYFVAGFRGQSGSLIDLIGAVYAKLLPANWD</sequence>
<dbReference type="SMART" id="SM00915">
    <property type="entry name" value="Jacalin"/>
    <property type="match status" value="1"/>
</dbReference>
<dbReference type="Proteomes" id="UP000014523">
    <property type="component" value="Unassembled WGS sequence"/>
</dbReference>
<evidence type="ECO:0000313" key="2">
    <source>
        <dbReference type="EMBL" id="EPF88123.1"/>
    </source>
</evidence>
<dbReference type="RefSeq" id="WP_016540117.1">
    <property type="nucleotide sequence ID" value="NZ_ASQH01000001.1"/>
</dbReference>
<name>A0A829HJK4_9GAMM</name>
<evidence type="ECO:0000313" key="3">
    <source>
        <dbReference type="Proteomes" id="UP000014523"/>
    </source>
</evidence>